<dbReference type="Gene3D" id="3.30.70.120">
    <property type="match status" value="1"/>
</dbReference>
<evidence type="ECO:0000313" key="2">
    <source>
        <dbReference type="Proteomes" id="UP000004728"/>
    </source>
</evidence>
<proteinExistence type="predicted"/>
<keyword evidence="2" id="KW-1185">Reference proteome</keyword>
<dbReference type="HOGENOM" id="CLU_1755086_0_0_5"/>
<gene>
    <name evidence="1" type="ORF">Y88_2593</name>
</gene>
<dbReference type="InParanoid" id="F1Z743"/>
<accession>F1Z743</accession>
<reference evidence="1 2" key="1">
    <citation type="journal article" date="2012" name="J. Bacteriol.">
        <title>Draft Genome Sequence of Novosphingobium nitrogenifigens Y88T.</title>
        <authorList>
            <person name="Strabala T.J."/>
            <person name="Macdonald L."/>
            <person name="Liu V."/>
            <person name="Smit A.M."/>
        </authorList>
    </citation>
    <scope>NUCLEOTIDE SEQUENCE [LARGE SCALE GENOMIC DNA]</scope>
    <source>
        <strain evidence="1 2">DSM 19370</strain>
    </source>
</reference>
<protein>
    <submittedName>
        <fullName evidence="1">Uncharacterized protein</fullName>
    </submittedName>
</protein>
<dbReference type="STRING" id="983920.Y88_2593"/>
<organism evidence="1 2">
    <name type="scientific">Novosphingobium nitrogenifigens DSM 19370</name>
    <dbReference type="NCBI Taxonomy" id="983920"/>
    <lineage>
        <taxon>Bacteria</taxon>
        <taxon>Pseudomonadati</taxon>
        <taxon>Pseudomonadota</taxon>
        <taxon>Alphaproteobacteria</taxon>
        <taxon>Sphingomonadales</taxon>
        <taxon>Sphingomonadaceae</taxon>
        <taxon>Novosphingobium</taxon>
    </lineage>
</organism>
<dbReference type="eggNOG" id="COG3323">
    <property type="taxonomic scope" value="Bacteria"/>
</dbReference>
<comment type="caution">
    <text evidence="1">The sequence shown here is derived from an EMBL/GenBank/DDBJ whole genome shotgun (WGS) entry which is preliminary data.</text>
</comment>
<dbReference type="InterPro" id="IPR015867">
    <property type="entry name" value="N-reg_PII/ATP_PRibTrfase_C"/>
</dbReference>
<evidence type="ECO:0000313" key="1">
    <source>
        <dbReference type="EMBL" id="EGD59549.1"/>
    </source>
</evidence>
<dbReference type="AlphaFoldDB" id="F1Z743"/>
<sequence>MAEATLAALIAGDRSALDRDPTFAAMQQVIRDEPALGDFGTYQGVAEIGLGWETFAPTPGANPTLGTPGETSVSPTVTLTTWINDLAAPEQIEAALAALLAAHPWEVPVIEMTETRMLVRPIP</sequence>
<name>F1Z743_9SPHN</name>
<dbReference type="Proteomes" id="UP000004728">
    <property type="component" value="Unassembled WGS sequence"/>
</dbReference>
<dbReference type="EMBL" id="AEWJ01000026">
    <property type="protein sequence ID" value="EGD59549.1"/>
    <property type="molecule type" value="Genomic_DNA"/>
</dbReference>